<evidence type="ECO:0000256" key="6">
    <source>
        <dbReference type="ARBA" id="ARBA00022833"/>
    </source>
</evidence>
<keyword evidence="6" id="KW-0862">Zinc</keyword>
<dbReference type="PANTHER" id="PTHR43655:SF2">
    <property type="entry name" value="AFG3 LIKE MATRIX AAA PEPTIDASE SUBUNIT 2, ISOFORM A"/>
    <property type="match status" value="1"/>
</dbReference>
<dbReference type="EMBL" id="FNUG01000002">
    <property type="protein sequence ID" value="SEE83189.1"/>
    <property type="molecule type" value="Genomic_DNA"/>
</dbReference>
<reference evidence="11 12" key="1">
    <citation type="submission" date="2016-10" db="EMBL/GenBank/DDBJ databases">
        <authorList>
            <person name="de Groot N.N."/>
        </authorList>
    </citation>
    <scope>NUCLEOTIDE SEQUENCE [LARGE SCALE GENOMIC DNA]</scope>
    <source>
        <strain evidence="11 12">DSM 23553</strain>
    </source>
</reference>
<evidence type="ECO:0000256" key="5">
    <source>
        <dbReference type="ARBA" id="ARBA00022801"/>
    </source>
</evidence>
<dbReference type="STRING" id="390640.SAMN04488034_102517"/>
<comment type="cofactor">
    <cofactor evidence="1">
        <name>Zn(2+)</name>
        <dbReference type="ChEBI" id="CHEBI:29105"/>
    </cofactor>
</comment>
<keyword evidence="2" id="KW-0645">Protease</keyword>
<evidence type="ECO:0000256" key="2">
    <source>
        <dbReference type="ARBA" id="ARBA00022670"/>
    </source>
</evidence>
<dbReference type="RefSeq" id="WP_245693389.1">
    <property type="nucleotide sequence ID" value="NZ_FNGG01000002.1"/>
</dbReference>
<protein>
    <submittedName>
        <fullName evidence="11">FtsH Extracellular</fullName>
    </submittedName>
</protein>
<evidence type="ECO:0000256" key="4">
    <source>
        <dbReference type="ARBA" id="ARBA00022741"/>
    </source>
</evidence>
<dbReference type="GO" id="GO:0008270">
    <property type="term" value="F:zinc ion binding"/>
    <property type="evidence" value="ECO:0007669"/>
    <property type="project" value="InterPro"/>
</dbReference>
<dbReference type="GO" id="GO:0006508">
    <property type="term" value="P:proteolysis"/>
    <property type="evidence" value="ECO:0007669"/>
    <property type="project" value="UniProtKB-KW"/>
</dbReference>
<evidence type="ECO:0000256" key="3">
    <source>
        <dbReference type="ARBA" id="ARBA00022723"/>
    </source>
</evidence>
<feature type="transmembrane region" description="Helical" evidence="9">
    <location>
        <begin position="20"/>
        <end position="37"/>
    </location>
</feature>
<dbReference type="Pfam" id="PF06480">
    <property type="entry name" value="FtsH_ext"/>
    <property type="match status" value="1"/>
</dbReference>
<evidence type="ECO:0000313" key="11">
    <source>
        <dbReference type="EMBL" id="SEE83189.1"/>
    </source>
</evidence>
<keyword evidence="8" id="KW-0482">Metalloprotease</keyword>
<dbReference type="GO" id="GO:0005524">
    <property type="term" value="F:ATP binding"/>
    <property type="evidence" value="ECO:0007669"/>
    <property type="project" value="UniProtKB-KW"/>
</dbReference>
<keyword evidence="9" id="KW-0812">Transmembrane</keyword>
<evidence type="ECO:0000313" key="12">
    <source>
        <dbReference type="Proteomes" id="UP000199448"/>
    </source>
</evidence>
<evidence type="ECO:0000256" key="1">
    <source>
        <dbReference type="ARBA" id="ARBA00001947"/>
    </source>
</evidence>
<dbReference type="Gene3D" id="3.40.1690.20">
    <property type="match status" value="1"/>
</dbReference>
<dbReference type="InterPro" id="IPR050928">
    <property type="entry name" value="ATP-dep_Zn_Metalloprotease"/>
</dbReference>
<dbReference type="GO" id="GO:0004222">
    <property type="term" value="F:metalloendopeptidase activity"/>
    <property type="evidence" value="ECO:0007669"/>
    <property type="project" value="InterPro"/>
</dbReference>
<keyword evidence="9" id="KW-1133">Transmembrane helix</keyword>
<dbReference type="Proteomes" id="UP000199448">
    <property type="component" value="Unassembled WGS sequence"/>
</dbReference>
<dbReference type="AlphaFoldDB" id="A0A1H5M1I9"/>
<organism evidence="11 12">
    <name type="scientific">Salinimicrobium catena</name>
    <dbReference type="NCBI Taxonomy" id="390640"/>
    <lineage>
        <taxon>Bacteria</taxon>
        <taxon>Pseudomonadati</taxon>
        <taxon>Bacteroidota</taxon>
        <taxon>Flavobacteriia</taxon>
        <taxon>Flavobacteriales</taxon>
        <taxon>Flavobacteriaceae</taxon>
        <taxon>Salinimicrobium</taxon>
    </lineage>
</organism>
<keyword evidence="7" id="KW-0067">ATP-binding</keyword>
<keyword evidence="3" id="KW-0479">Metal-binding</keyword>
<dbReference type="GO" id="GO:0016020">
    <property type="term" value="C:membrane"/>
    <property type="evidence" value="ECO:0007669"/>
    <property type="project" value="InterPro"/>
</dbReference>
<accession>A0A1H5M1I9</accession>
<proteinExistence type="predicted"/>
<dbReference type="InterPro" id="IPR011546">
    <property type="entry name" value="Pept_M41_FtsH_extracell"/>
</dbReference>
<keyword evidence="9" id="KW-0472">Membrane</keyword>
<evidence type="ECO:0000256" key="8">
    <source>
        <dbReference type="ARBA" id="ARBA00023049"/>
    </source>
</evidence>
<evidence type="ECO:0000256" key="7">
    <source>
        <dbReference type="ARBA" id="ARBA00022840"/>
    </source>
</evidence>
<sequence length="222" mass="25921">MPLDQNNTPKSTPPARRPHLGWLYIIFFGTFVWLWLFNRQPAIPEISWNEFEQELLVKGQVDRLDVVNNQRVEVYLKMPVEEASEEEDTKSLFESQQQATGPQYFFNIGSVEVFHAQLEKVMETAAIEPVNVTYSTRENWGWEIFSWLLPLALIILFWLFLIRRMSSRMSGDSSMMKFGQTKARVLEQGEQSQVTFKDVAGLEEAKEEIFELVNFLKAPDKY</sequence>
<keyword evidence="4" id="KW-0547">Nucleotide-binding</keyword>
<gene>
    <name evidence="11" type="ORF">SAMN04488034_102517</name>
</gene>
<keyword evidence="5" id="KW-0378">Hydrolase</keyword>
<feature type="transmembrane region" description="Helical" evidence="9">
    <location>
        <begin position="144"/>
        <end position="162"/>
    </location>
</feature>
<keyword evidence="12" id="KW-1185">Reference proteome</keyword>
<dbReference type="PANTHER" id="PTHR43655">
    <property type="entry name" value="ATP-DEPENDENT PROTEASE"/>
    <property type="match status" value="1"/>
</dbReference>
<name>A0A1H5M1I9_9FLAO</name>
<evidence type="ECO:0000256" key="9">
    <source>
        <dbReference type="SAM" id="Phobius"/>
    </source>
</evidence>
<evidence type="ECO:0000259" key="10">
    <source>
        <dbReference type="Pfam" id="PF06480"/>
    </source>
</evidence>
<dbReference type="GO" id="GO:0004176">
    <property type="term" value="F:ATP-dependent peptidase activity"/>
    <property type="evidence" value="ECO:0007669"/>
    <property type="project" value="InterPro"/>
</dbReference>
<feature type="domain" description="Peptidase M41 FtsH extracellular" evidence="10">
    <location>
        <begin position="22"/>
        <end position="130"/>
    </location>
</feature>